<evidence type="ECO:0000259" key="1">
    <source>
        <dbReference type="PROSITE" id="PS51186"/>
    </source>
</evidence>
<dbReference type="OrthoDB" id="41532at2759"/>
<dbReference type="Gene3D" id="3.40.630.30">
    <property type="match status" value="1"/>
</dbReference>
<reference evidence="2" key="1">
    <citation type="journal article" date="2020" name="Stud. Mycol.">
        <title>101 Dothideomycetes genomes: a test case for predicting lifestyles and emergence of pathogens.</title>
        <authorList>
            <person name="Haridas S."/>
            <person name="Albert R."/>
            <person name="Binder M."/>
            <person name="Bloem J."/>
            <person name="Labutti K."/>
            <person name="Salamov A."/>
            <person name="Andreopoulos B."/>
            <person name="Baker S."/>
            <person name="Barry K."/>
            <person name="Bills G."/>
            <person name="Bluhm B."/>
            <person name="Cannon C."/>
            <person name="Castanera R."/>
            <person name="Culley D."/>
            <person name="Daum C."/>
            <person name="Ezra D."/>
            <person name="Gonzalez J."/>
            <person name="Henrissat B."/>
            <person name="Kuo A."/>
            <person name="Liang C."/>
            <person name="Lipzen A."/>
            <person name="Lutzoni F."/>
            <person name="Magnuson J."/>
            <person name="Mondo S."/>
            <person name="Nolan M."/>
            <person name="Ohm R."/>
            <person name="Pangilinan J."/>
            <person name="Park H.-J."/>
            <person name="Ramirez L."/>
            <person name="Alfaro M."/>
            <person name="Sun H."/>
            <person name="Tritt A."/>
            <person name="Yoshinaga Y."/>
            <person name="Zwiers L.-H."/>
            <person name="Turgeon B."/>
            <person name="Goodwin S."/>
            <person name="Spatafora J."/>
            <person name="Crous P."/>
            <person name="Grigoriev I."/>
        </authorList>
    </citation>
    <scope>NUCLEOTIDE SEQUENCE</scope>
    <source>
        <strain evidence="2">CBS 175.79</strain>
    </source>
</reference>
<dbReference type="PROSITE" id="PS51186">
    <property type="entry name" value="GNAT"/>
    <property type="match status" value="1"/>
</dbReference>
<dbReference type="GO" id="GO:0016747">
    <property type="term" value="F:acyltransferase activity, transferring groups other than amino-acyl groups"/>
    <property type="evidence" value="ECO:0007669"/>
    <property type="project" value="InterPro"/>
</dbReference>
<dbReference type="Pfam" id="PF13508">
    <property type="entry name" value="Acetyltransf_7"/>
    <property type="match status" value="1"/>
</dbReference>
<feature type="domain" description="N-acetyltransferase" evidence="1">
    <location>
        <begin position="66"/>
        <end position="208"/>
    </location>
</feature>
<dbReference type="SUPFAM" id="SSF55729">
    <property type="entry name" value="Acyl-CoA N-acyltransferases (Nat)"/>
    <property type="match status" value="1"/>
</dbReference>
<dbReference type="GeneID" id="54289040"/>
<sequence>MPPYTIHPLPKSHPNPSTWTRILASHKHLRLTSLLLSPSAFSSTHAREAAFTHAEWDARLRNPLAVTFVAVSPSPSPLDGREDVVEDEDPVASGENWIGTTVLYGPLDASTTSTEVAASTPVTFEIFALFVVPEARGKGVGRGLVAAAVECAKGVARERGVEGFVRIAAAGGNERAIGVYEGLGFRREEVEEGGEGEGDGTVRMVVGV</sequence>
<proteinExistence type="predicted"/>
<accession>A0A6A5Y2K0</accession>
<organism evidence="2 3">
    <name type="scientific">Aaosphaeria arxii CBS 175.79</name>
    <dbReference type="NCBI Taxonomy" id="1450172"/>
    <lineage>
        <taxon>Eukaryota</taxon>
        <taxon>Fungi</taxon>
        <taxon>Dikarya</taxon>
        <taxon>Ascomycota</taxon>
        <taxon>Pezizomycotina</taxon>
        <taxon>Dothideomycetes</taxon>
        <taxon>Pleosporomycetidae</taxon>
        <taxon>Pleosporales</taxon>
        <taxon>Pleosporales incertae sedis</taxon>
        <taxon>Aaosphaeria</taxon>
    </lineage>
</organism>
<evidence type="ECO:0000313" key="2">
    <source>
        <dbReference type="EMBL" id="KAF2018804.1"/>
    </source>
</evidence>
<gene>
    <name evidence="2" type="ORF">BU24DRAFT_458539</name>
</gene>
<dbReference type="InterPro" id="IPR016181">
    <property type="entry name" value="Acyl_CoA_acyltransferase"/>
</dbReference>
<dbReference type="Proteomes" id="UP000799778">
    <property type="component" value="Unassembled WGS sequence"/>
</dbReference>
<dbReference type="AlphaFoldDB" id="A0A6A5Y2K0"/>
<dbReference type="EMBL" id="ML978067">
    <property type="protein sequence ID" value="KAF2018804.1"/>
    <property type="molecule type" value="Genomic_DNA"/>
</dbReference>
<dbReference type="CDD" id="cd04301">
    <property type="entry name" value="NAT_SF"/>
    <property type="match status" value="1"/>
</dbReference>
<dbReference type="InterPro" id="IPR000182">
    <property type="entry name" value="GNAT_dom"/>
</dbReference>
<name>A0A6A5Y2K0_9PLEO</name>
<keyword evidence="3" id="KW-1185">Reference proteome</keyword>
<protein>
    <recommendedName>
        <fullName evidence="1">N-acetyltransferase domain-containing protein</fullName>
    </recommendedName>
</protein>
<dbReference type="RefSeq" id="XP_033387143.1">
    <property type="nucleotide sequence ID" value="XM_033531643.1"/>
</dbReference>
<evidence type="ECO:0000313" key="3">
    <source>
        <dbReference type="Proteomes" id="UP000799778"/>
    </source>
</evidence>